<gene>
    <name evidence="1" type="ORF">N47_E47710</name>
</gene>
<name>E1YJ05_9BACT</name>
<dbReference type="EMBL" id="FR695877">
    <property type="protein sequence ID" value="CBX31259.1"/>
    <property type="molecule type" value="Genomic_DNA"/>
</dbReference>
<proteinExistence type="predicted"/>
<evidence type="ECO:0000313" key="1">
    <source>
        <dbReference type="EMBL" id="CBX31259.1"/>
    </source>
</evidence>
<reference evidence="1" key="1">
    <citation type="journal article" date="2011" name="Environ. Microbiol.">
        <title>Genomic insights into the metabolic potential of the polycyclic aromatic hydrocarbon degrading sulfate-reducing Deltaproteobacterium N47.</title>
        <authorList>
            <person name="Bergmann F."/>
            <person name="Selesi D."/>
            <person name="Weinmaier T."/>
            <person name="Tischler P."/>
            <person name="Rattei T."/>
            <person name="Meckenstock R.U."/>
        </authorList>
    </citation>
    <scope>NUCLEOTIDE SEQUENCE</scope>
</reference>
<organism evidence="1">
    <name type="scientific">uncultured Desulfobacterium sp</name>
    <dbReference type="NCBI Taxonomy" id="201089"/>
    <lineage>
        <taxon>Bacteria</taxon>
        <taxon>Pseudomonadati</taxon>
        <taxon>Thermodesulfobacteriota</taxon>
        <taxon>Desulfobacteria</taxon>
        <taxon>Desulfobacterales</taxon>
        <taxon>Desulfobacteriaceae</taxon>
        <taxon>Desulfobacterium</taxon>
        <taxon>environmental samples</taxon>
    </lineage>
</organism>
<accession>E1YJ05</accession>
<protein>
    <submittedName>
        <fullName evidence="1">Uncharacterized protein</fullName>
    </submittedName>
</protein>
<dbReference type="AlphaFoldDB" id="E1YJ05"/>
<sequence>MRLAPCSLTLFFSSVSIPSIQVNVFRAEIYRQRTLLQKTSQSLLFRSMFSEAATGLTRLALEASQSPRNRVMVSDLAPCSLLLDPVFFFRLNPFYSGQCFPSKIKNQGGIKMRKSQSLLFRSMFSEFFYYRHTNWLFLCRLNPFYSGQCFPSEGNELTEAEYTESQSLLFRSMFSENVNGVDVHLLKKVSIPSIQVNVFRVCVVFISARMIKSLNPFYSGQCFPREDNWAHD</sequence>